<name>A0A1I7XLZ2_HETBA</name>
<sequence>MSWAKLDSYLLFDVFKADLPHDGGYFSLVIHSSSTHKCWISLTLYPRLQDICPRDLIKEIRCEFPNISLYTCQSPLLSFLERDAPLDPIYIELIILLDFNKRSMGSLVLEAAKSL</sequence>
<accession>A0A1I7XLZ2</accession>
<proteinExistence type="predicted"/>
<reference evidence="2" key="1">
    <citation type="submission" date="2016-11" db="UniProtKB">
        <authorList>
            <consortium name="WormBaseParasite"/>
        </authorList>
    </citation>
    <scope>IDENTIFICATION</scope>
</reference>
<organism evidence="1 2">
    <name type="scientific">Heterorhabditis bacteriophora</name>
    <name type="common">Entomopathogenic nematode worm</name>
    <dbReference type="NCBI Taxonomy" id="37862"/>
    <lineage>
        <taxon>Eukaryota</taxon>
        <taxon>Metazoa</taxon>
        <taxon>Ecdysozoa</taxon>
        <taxon>Nematoda</taxon>
        <taxon>Chromadorea</taxon>
        <taxon>Rhabditida</taxon>
        <taxon>Rhabditina</taxon>
        <taxon>Rhabditomorpha</taxon>
        <taxon>Strongyloidea</taxon>
        <taxon>Heterorhabditidae</taxon>
        <taxon>Heterorhabditis</taxon>
    </lineage>
</organism>
<protein>
    <submittedName>
        <fullName evidence="2">Sen15 domain-containing protein</fullName>
    </submittedName>
</protein>
<keyword evidence="1" id="KW-1185">Reference proteome</keyword>
<dbReference type="AlphaFoldDB" id="A0A1I7XLZ2"/>
<dbReference type="WBParaSite" id="Hba_18746">
    <property type="protein sequence ID" value="Hba_18746"/>
    <property type="gene ID" value="Hba_18746"/>
</dbReference>
<dbReference type="Proteomes" id="UP000095283">
    <property type="component" value="Unplaced"/>
</dbReference>
<evidence type="ECO:0000313" key="2">
    <source>
        <dbReference type="WBParaSite" id="Hba_18746"/>
    </source>
</evidence>
<evidence type="ECO:0000313" key="1">
    <source>
        <dbReference type="Proteomes" id="UP000095283"/>
    </source>
</evidence>